<keyword evidence="2" id="KW-1185">Reference proteome</keyword>
<proteinExistence type="predicted"/>
<name>A0A9P5Z4M9_9AGAR</name>
<dbReference type="EMBL" id="MU155189">
    <property type="protein sequence ID" value="KAF9480776.1"/>
    <property type="molecule type" value="Genomic_DNA"/>
</dbReference>
<protein>
    <submittedName>
        <fullName evidence="1">Uncharacterized protein</fullName>
    </submittedName>
</protein>
<gene>
    <name evidence="1" type="ORF">BDN70DRAFT_893920</name>
</gene>
<sequence length="142" mass="15522">MPIYHLSSVICLLSESSPVSPPIPGLCLCATSIPPSATKTSQMKSCFGDSGVGPFAQYATCVVYAVVSDSLMAIQNEIHSSIESWISGDIDCFHLYIVLVISVENSATSSGAFFRKIFYDNDVGIRRLRERARVRVRELRGN</sequence>
<organism evidence="1 2">
    <name type="scientific">Pholiota conissans</name>
    <dbReference type="NCBI Taxonomy" id="109636"/>
    <lineage>
        <taxon>Eukaryota</taxon>
        <taxon>Fungi</taxon>
        <taxon>Dikarya</taxon>
        <taxon>Basidiomycota</taxon>
        <taxon>Agaricomycotina</taxon>
        <taxon>Agaricomycetes</taxon>
        <taxon>Agaricomycetidae</taxon>
        <taxon>Agaricales</taxon>
        <taxon>Agaricineae</taxon>
        <taxon>Strophariaceae</taxon>
        <taxon>Pholiota</taxon>
    </lineage>
</organism>
<evidence type="ECO:0000313" key="1">
    <source>
        <dbReference type="EMBL" id="KAF9480776.1"/>
    </source>
</evidence>
<comment type="caution">
    <text evidence="1">The sequence shown here is derived from an EMBL/GenBank/DDBJ whole genome shotgun (WGS) entry which is preliminary data.</text>
</comment>
<evidence type="ECO:0000313" key="2">
    <source>
        <dbReference type="Proteomes" id="UP000807469"/>
    </source>
</evidence>
<dbReference type="Proteomes" id="UP000807469">
    <property type="component" value="Unassembled WGS sequence"/>
</dbReference>
<reference evidence="1" key="1">
    <citation type="submission" date="2020-11" db="EMBL/GenBank/DDBJ databases">
        <authorList>
            <consortium name="DOE Joint Genome Institute"/>
            <person name="Ahrendt S."/>
            <person name="Riley R."/>
            <person name="Andreopoulos W."/>
            <person name="Labutti K."/>
            <person name="Pangilinan J."/>
            <person name="Ruiz-Duenas F.J."/>
            <person name="Barrasa J.M."/>
            <person name="Sanchez-Garcia M."/>
            <person name="Camarero S."/>
            <person name="Miyauchi S."/>
            <person name="Serrano A."/>
            <person name="Linde D."/>
            <person name="Babiker R."/>
            <person name="Drula E."/>
            <person name="Ayuso-Fernandez I."/>
            <person name="Pacheco R."/>
            <person name="Padilla G."/>
            <person name="Ferreira P."/>
            <person name="Barriuso J."/>
            <person name="Kellner H."/>
            <person name="Castanera R."/>
            <person name="Alfaro M."/>
            <person name="Ramirez L."/>
            <person name="Pisabarro A.G."/>
            <person name="Kuo A."/>
            <person name="Tritt A."/>
            <person name="Lipzen A."/>
            <person name="He G."/>
            <person name="Yan M."/>
            <person name="Ng V."/>
            <person name="Cullen D."/>
            <person name="Martin F."/>
            <person name="Rosso M.-N."/>
            <person name="Henrissat B."/>
            <person name="Hibbett D."/>
            <person name="Martinez A.T."/>
            <person name="Grigoriev I.V."/>
        </authorList>
    </citation>
    <scope>NUCLEOTIDE SEQUENCE</scope>
    <source>
        <strain evidence="1">CIRM-BRFM 674</strain>
    </source>
</reference>
<dbReference type="AlphaFoldDB" id="A0A9P5Z4M9"/>
<accession>A0A9P5Z4M9</accession>